<dbReference type="EMBL" id="ML213504">
    <property type="protein sequence ID" value="TFK56123.1"/>
    <property type="molecule type" value="Genomic_DNA"/>
</dbReference>
<dbReference type="Proteomes" id="UP000305948">
    <property type="component" value="Unassembled WGS sequence"/>
</dbReference>
<proteinExistence type="predicted"/>
<dbReference type="AlphaFoldDB" id="A0A5C3NFJ6"/>
<reference evidence="1 2" key="1">
    <citation type="journal article" date="2019" name="Nat. Ecol. Evol.">
        <title>Megaphylogeny resolves global patterns of mushroom evolution.</title>
        <authorList>
            <person name="Varga T."/>
            <person name="Krizsan K."/>
            <person name="Foldi C."/>
            <person name="Dima B."/>
            <person name="Sanchez-Garcia M."/>
            <person name="Sanchez-Ramirez S."/>
            <person name="Szollosi G.J."/>
            <person name="Szarkandi J.G."/>
            <person name="Papp V."/>
            <person name="Albert L."/>
            <person name="Andreopoulos W."/>
            <person name="Angelini C."/>
            <person name="Antonin V."/>
            <person name="Barry K.W."/>
            <person name="Bougher N.L."/>
            <person name="Buchanan P."/>
            <person name="Buyck B."/>
            <person name="Bense V."/>
            <person name="Catcheside P."/>
            <person name="Chovatia M."/>
            <person name="Cooper J."/>
            <person name="Damon W."/>
            <person name="Desjardin D."/>
            <person name="Finy P."/>
            <person name="Geml J."/>
            <person name="Haridas S."/>
            <person name="Hughes K."/>
            <person name="Justo A."/>
            <person name="Karasinski D."/>
            <person name="Kautmanova I."/>
            <person name="Kiss B."/>
            <person name="Kocsube S."/>
            <person name="Kotiranta H."/>
            <person name="LaButti K.M."/>
            <person name="Lechner B.E."/>
            <person name="Liimatainen K."/>
            <person name="Lipzen A."/>
            <person name="Lukacs Z."/>
            <person name="Mihaltcheva S."/>
            <person name="Morgado L.N."/>
            <person name="Niskanen T."/>
            <person name="Noordeloos M.E."/>
            <person name="Ohm R.A."/>
            <person name="Ortiz-Santana B."/>
            <person name="Ovrebo C."/>
            <person name="Racz N."/>
            <person name="Riley R."/>
            <person name="Savchenko A."/>
            <person name="Shiryaev A."/>
            <person name="Soop K."/>
            <person name="Spirin V."/>
            <person name="Szebenyi C."/>
            <person name="Tomsovsky M."/>
            <person name="Tulloss R.E."/>
            <person name="Uehling J."/>
            <person name="Grigoriev I.V."/>
            <person name="Vagvolgyi C."/>
            <person name="Papp T."/>
            <person name="Martin F.M."/>
            <person name="Miettinen O."/>
            <person name="Hibbett D.S."/>
            <person name="Nagy L.G."/>
        </authorList>
    </citation>
    <scope>NUCLEOTIDE SEQUENCE [LARGE SCALE GENOMIC DNA]</scope>
    <source>
        <strain evidence="1 2">OMC1185</strain>
    </source>
</reference>
<gene>
    <name evidence="1" type="ORF">OE88DRAFT_712441</name>
</gene>
<sequence length="226" mass="24503">MAAVAPKALVSVLGAIVDLDAVCRALLKNDRGLCGDVPLCTSVTLLTSRFTAVLSCFGLIKLHPGLLSRLLILVQRLCWPSYNRPFLGVDVGDDCDTVGFQAIALGIATILIKGLRCLFSSLSQPAPSFRRDSLPLASARFCLCLAPALLRFSQSSAIPPARRMLLNSRLRVALPFKRFVLQRCIASVQRSTPALDPGITEISELASHLHGKPTVRLFPVIHSSWF</sequence>
<evidence type="ECO:0000313" key="1">
    <source>
        <dbReference type="EMBL" id="TFK56123.1"/>
    </source>
</evidence>
<keyword evidence="2" id="KW-1185">Reference proteome</keyword>
<protein>
    <submittedName>
        <fullName evidence="1">Uncharacterized protein</fullName>
    </submittedName>
</protein>
<organism evidence="1 2">
    <name type="scientific">Heliocybe sulcata</name>
    <dbReference type="NCBI Taxonomy" id="5364"/>
    <lineage>
        <taxon>Eukaryota</taxon>
        <taxon>Fungi</taxon>
        <taxon>Dikarya</taxon>
        <taxon>Basidiomycota</taxon>
        <taxon>Agaricomycotina</taxon>
        <taxon>Agaricomycetes</taxon>
        <taxon>Gloeophyllales</taxon>
        <taxon>Gloeophyllaceae</taxon>
        <taxon>Heliocybe</taxon>
    </lineage>
</organism>
<name>A0A5C3NFJ6_9AGAM</name>
<accession>A0A5C3NFJ6</accession>
<evidence type="ECO:0000313" key="2">
    <source>
        <dbReference type="Proteomes" id="UP000305948"/>
    </source>
</evidence>